<dbReference type="Proteomes" id="UP001056120">
    <property type="component" value="Linkage Group LG05"/>
</dbReference>
<protein>
    <submittedName>
        <fullName evidence="1">Uncharacterized protein</fullName>
    </submittedName>
</protein>
<evidence type="ECO:0000313" key="2">
    <source>
        <dbReference type="Proteomes" id="UP001056120"/>
    </source>
</evidence>
<dbReference type="EMBL" id="CM042022">
    <property type="protein sequence ID" value="KAI3816359.1"/>
    <property type="molecule type" value="Genomic_DNA"/>
</dbReference>
<comment type="caution">
    <text evidence="1">The sequence shown here is derived from an EMBL/GenBank/DDBJ whole genome shotgun (WGS) entry which is preliminary data.</text>
</comment>
<proteinExistence type="predicted"/>
<keyword evidence="2" id="KW-1185">Reference proteome</keyword>
<sequence>MTWHHPIFENQTSVCGTSAALAPPVYKTPALTAYYFPTPPTITSRLISVYSPAPFIFSVVTVRQDARVIGPADVMLPVTYSDCNAAVDGITSSSLEQSRRSKSRFSSKPSWLLLSISDMEDKIQAINGESKPDTFGERADFYYRKRPELLALLQDLYNRYLYLADRYTRTLSKQQPKEHAHEQEQTCHNNYSDHHTETSLSCQSPLRPQEHHTTELVISELVMKFVEYQIVVDELQSLDMIQEESKKKIELQKSLLEVLESERVVLSNENSRLASESLFMKRKAGELARCVLLERTEDERVFVLSRKIDDLQGQILELKKRNKEYYDKLMKQQMEVNKNVGKNNIRINIRRLMVKNNDGGGSSGSWSGEDETGCSLSSTSNSSTCTSLAQVMKGGNKKTKKHFPRGSVGEKGYGLWDRLKKFDMFLCGQHLDATC</sequence>
<gene>
    <name evidence="1" type="ORF">L1987_16052</name>
</gene>
<organism evidence="1 2">
    <name type="scientific">Smallanthus sonchifolius</name>
    <dbReference type="NCBI Taxonomy" id="185202"/>
    <lineage>
        <taxon>Eukaryota</taxon>
        <taxon>Viridiplantae</taxon>
        <taxon>Streptophyta</taxon>
        <taxon>Embryophyta</taxon>
        <taxon>Tracheophyta</taxon>
        <taxon>Spermatophyta</taxon>
        <taxon>Magnoliopsida</taxon>
        <taxon>eudicotyledons</taxon>
        <taxon>Gunneridae</taxon>
        <taxon>Pentapetalae</taxon>
        <taxon>asterids</taxon>
        <taxon>campanulids</taxon>
        <taxon>Asterales</taxon>
        <taxon>Asteraceae</taxon>
        <taxon>Asteroideae</taxon>
        <taxon>Heliantheae alliance</taxon>
        <taxon>Millerieae</taxon>
        <taxon>Smallanthus</taxon>
    </lineage>
</organism>
<evidence type="ECO:0000313" key="1">
    <source>
        <dbReference type="EMBL" id="KAI3816359.1"/>
    </source>
</evidence>
<reference evidence="1 2" key="2">
    <citation type="journal article" date="2022" name="Mol. Ecol. Resour.">
        <title>The genomes of chicory, endive, great burdock and yacon provide insights into Asteraceae paleo-polyploidization history and plant inulin production.</title>
        <authorList>
            <person name="Fan W."/>
            <person name="Wang S."/>
            <person name="Wang H."/>
            <person name="Wang A."/>
            <person name="Jiang F."/>
            <person name="Liu H."/>
            <person name="Zhao H."/>
            <person name="Xu D."/>
            <person name="Zhang Y."/>
        </authorList>
    </citation>
    <scope>NUCLEOTIDE SEQUENCE [LARGE SCALE GENOMIC DNA]</scope>
    <source>
        <strain evidence="2">cv. Yunnan</strain>
        <tissue evidence="1">Leaves</tissue>
    </source>
</reference>
<name>A0ACB9J7S7_9ASTR</name>
<accession>A0ACB9J7S7</accession>
<reference evidence="2" key="1">
    <citation type="journal article" date="2022" name="Mol. Ecol. Resour.">
        <title>The genomes of chicory, endive, great burdock and yacon provide insights into Asteraceae palaeo-polyploidization history and plant inulin production.</title>
        <authorList>
            <person name="Fan W."/>
            <person name="Wang S."/>
            <person name="Wang H."/>
            <person name="Wang A."/>
            <person name="Jiang F."/>
            <person name="Liu H."/>
            <person name="Zhao H."/>
            <person name="Xu D."/>
            <person name="Zhang Y."/>
        </authorList>
    </citation>
    <scope>NUCLEOTIDE SEQUENCE [LARGE SCALE GENOMIC DNA]</scope>
    <source>
        <strain evidence="2">cv. Yunnan</strain>
    </source>
</reference>